<protein>
    <submittedName>
        <fullName evidence="2">Hypp4943 protein</fullName>
    </submittedName>
</protein>
<reference evidence="2" key="1">
    <citation type="submission" date="2022-01" db="EMBL/GenBank/DDBJ databases">
        <authorList>
            <person name="Braso-Vives M."/>
        </authorList>
    </citation>
    <scope>NUCLEOTIDE SEQUENCE</scope>
</reference>
<name>A0A8K0AHJ2_BRALA</name>
<evidence type="ECO:0000256" key="1">
    <source>
        <dbReference type="SAM" id="MobiDB-lite"/>
    </source>
</evidence>
<feature type="compositionally biased region" description="Basic residues" evidence="1">
    <location>
        <begin position="129"/>
        <end position="138"/>
    </location>
</feature>
<evidence type="ECO:0000313" key="3">
    <source>
        <dbReference type="Proteomes" id="UP000838412"/>
    </source>
</evidence>
<feature type="region of interest" description="Disordered" evidence="1">
    <location>
        <begin position="97"/>
        <end position="138"/>
    </location>
</feature>
<organism evidence="2 3">
    <name type="scientific">Branchiostoma lanceolatum</name>
    <name type="common">Common lancelet</name>
    <name type="synonym">Amphioxus lanceolatum</name>
    <dbReference type="NCBI Taxonomy" id="7740"/>
    <lineage>
        <taxon>Eukaryota</taxon>
        <taxon>Metazoa</taxon>
        <taxon>Chordata</taxon>
        <taxon>Cephalochordata</taxon>
        <taxon>Leptocardii</taxon>
        <taxon>Amphioxiformes</taxon>
        <taxon>Branchiostomatidae</taxon>
        <taxon>Branchiostoma</taxon>
    </lineage>
</organism>
<keyword evidence="3" id="KW-1185">Reference proteome</keyword>
<dbReference type="EMBL" id="OV696693">
    <property type="protein sequence ID" value="CAH1272825.1"/>
    <property type="molecule type" value="Genomic_DNA"/>
</dbReference>
<proteinExistence type="predicted"/>
<sequence length="138" mass="15401">MERPVAVQACVPPRPIANCRLDLPVPRLHSRREAAKVLNVVANIAIMAEPAREHYRGCTGQPTGQAAKCSRSKPSLVPLDLLTAVNHPAAAPCDVRDAEEGWRDEKSHELRKEEFANDASHTPPYMDRRRPRNRRLGV</sequence>
<evidence type="ECO:0000313" key="2">
    <source>
        <dbReference type="EMBL" id="CAH1272825.1"/>
    </source>
</evidence>
<accession>A0A8K0AHJ2</accession>
<gene>
    <name evidence="2" type="primary">Hypp4943</name>
    <name evidence="2" type="ORF">BLAG_LOCUS24361</name>
</gene>
<dbReference type="AlphaFoldDB" id="A0A8K0AHJ2"/>
<feature type="compositionally biased region" description="Basic and acidic residues" evidence="1">
    <location>
        <begin position="97"/>
        <end position="115"/>
    </location>
</feature>
<dbReference type="Proteomes" id="UP000838412">
    <property type="component" value="Chromosome 8"/>
</dbReference>